<dbReference type="Proteomes" id="UP001234297">
    <property type="component" value="Chromosome 2"/>
</dbReference>
<gene>
    <name evidence="1" type="ORF">MRB53_004862</name>
</gene>
<dbReference type="EMBL" id="CM056810">
    <property type="protein sequence ID" value="KAJ8643114.1"/>
    <property type="molecule type" value="Genomic_DNA"/>
</dbReference>
<accession>A0ACC2MBX2</accession>
<organism evidence="1 2">
    <name type="scientific">Persea americana</name>
    <name type="common">Avocado</name>
    <dbReference type="NCBI Taxonomy" id="3435"/>
    <lineage>
        <taxon>Eukaryota</taxon>
        <taxon>Viridiplantae</taxon>
        <taxon>Streptophyta</taxon>
        <taxon>Embryophyta</taxon>
        <taxon>Tracheophyta</taxon>
        <taxon>Spermatophyta</taxon>
        <taxon>Magnoliopsida</taxon>
        <taxon>Magnoliidae</taxon>
        <taxon>Laurales</taxon>
        <taxon>Lauraceae</taxon>
        <taxon>Persea</taxon>
    </lineage>
</organism>
<protein>
    <submittedName>
        <fullName evidence="1">Uncharacterized protein</fullName>
    </submittedName>
</protein>
<sequence length="182" mass="19007">MILNPAQNASNSIYPISPTPYPPDSFVCNSLFYLRSEKMSRKPGDWNCRSCQHLNFSRRDSCQRCGEQRSGDRGDFGSFGGRGGGGSSYGFTAQAASSAAPSRMSLAAALMVTANVPEVPLASPAPGAAALPGNLVIGIAPGLGAMSTTLRAGWNASDAMHLGTLITDLHIQNRLSFLGTAV</sequence>
<proteinExistence type="predicted"/>
<evidence type="ECO:0000313" key="2">
    <source>
        <dbReference type="Proteomes" id="UP001234297"/>
    </source>
</evidence>
<keyword evidence="2" id="KW-1185">Reference proteome</keyword>
<evidence type="ECO:0000313" key="1">
    <source>
        <dbReference type="EMBL" id="KAJ8643114.1"/>
    </source>
</evidence>
<comment type="caution">
    <text evidence="1">The sequence shown here is derived from an EMBL/GenBank/DDBJ whole genome shotgun (WGS) entry which is preliminary data.</text>
</comment>
<name>A0ACC2MBX2_PERAE</name>
<reference evidence="1 2" key="1">
    <citation type="journal article" date="2022" name="Hortic Res">
        <title>A haplotype resolved chromosomal level avocado genome allows analysis of novel avocado genes.</title>
        <authorList>
            <person name="Nath O."/>
            <person name="Fletcher S.J."/>
            <person name="Hayward A."/>
            <person name="Shaw L.M."/>
            <person name="Masouleh A.K."/>
            <person name="Furtado A."/>
            <person name="Henry R.J."/>
            <person name="Mitter N."/>
        </authorList>
    </citation>
    <scope>NUCLEOTIDE SEQUENCE [LARGE SCALE GENOMIC DNA]</scope>
    <source>
        <strain evidence="2">cv. Hass</strain>
    </source>
</reference>